<keyword evidence="18" id="KW-1185">Reference proteome</keyword>
<dbReference type="PROSITE" id="PS00641">
    <property type="entry name" value="COMPLEX1_75K_1"/>
    <property type="match status" value="1"/>
</dbReference>
<dbReference type="FunFam" id="3.30.70.20:FF:000002">
    <property type="entry name" value="NADH-ubiquinone oxidoreductase 75 kDa subunit"/>
    <property type="match status" value="1"/>
</dbReference>
<keyword evidence="12" id="KW-0472">Membrane</keyword>
<dbReference type="SMART" id="SM00929">
    <property type="entry name" value="NADH-G_4Fe-4S_3"/>
    <property type="match status" value="1"/>
</dbReference>
<evidence type="ECO:0000313" key="18">
    <source>
        <dbReference type="Proteomes" id="UP000593836"/>
    </source>
</evidence>
<evidence type="ECO:0000256" key="2">
    <source>
        <dbReference type="ARBA" id="ARBA00004370"/>
    </source>
</evidence>
<dbReference type="GO" id="GO:0016491">
    <property type="term" value="F:oxidoreductase activity"/>
    <property type="evidence" value="ECO:0007669"/>
    <property type="project" value="InterPro"/>
</dbReference>
<evidence type="ECO:0000256" key="8">
    <source>
        <dbReference type="ARBA" id="ARBA00022967"/>
    </source>
</evidence>
<comment type="similarity">
    <text evidence="3">Belongs to the complex I 75 kDa subunit family.</text>
</comment>
<evidence type="ECO:0000256" key="7">
    <source>
        <dbReference type="ARBA" id="ARBA00022723"/>
    </source>
</evidence>
<evidence type="ECO:0000256" key="4">
    <source>
        <dbReference type="ARBA" id="ARBA00022485"/>
    </source>
</evidence>
<reference evidence="17 18" key="1">
    <citation type="submission" date="2020-05" db="EMBL/GenBank/DDBJ databases">
        <title>Sulfurimonas marisnigri, sp. nov., and Sulfurimonas baltica, sp. nov., manganese oxide reducing chemolithoautotrophs of the class Epsilonproteobacteria isolated from the pelagic redoxclines of the Black and Baltic Seas and emended description of the genus Sulfurimonas.</title>
        <authorList>
            <person name="Henkel J.V."/>
            <person name="Laudan C."/>
            <person name="Werner J."/>
            <person name="Neu T."/>
            <person name="Plewe S."/>
            <person name="Sproer C."/>
            <person name="Bunk B."/>
            <person name="Schulz-Vogt H.N."/>
        </authorList>
    </citation>
    <scope>NUCLEOTIDE SEQUENCE [LARGE SCALE GENOMIC DNA]</scope>
    <source>
        <strain evidence="17 18">SoZ1</strain>
    </source>
</reference>
<dbReference type="InterPro" id="IPR000283">
    <property type="entry name" value="NADH_UbQ_OxRdtase_75kDa_su_CS"/>
</dbReference>
<dbReference type="EMBL" id="CP054493">
    <property type="protein sequence ID" value="QOY54338.1"/>
    <property type="molecule type" value="Genomic_DNA"/>
</dbReference>
<evidence type="ECO:0000256" key="12">
    <source>
        <dbReference type="ARBA" id="ARBA00023136"/>
    </source>
</evidence>
<dbReference type="PANTHER" id="PTHR43105:SF10">
    <property type="entry name" value="NADH-QUINONE OXIDOREDUCTASE SUBUNIT G"/>
    <property type="match status" value="1"/>
</dbReference>
<evidence type="ECO:0000259" key="15">
    <source>
        <dbReference type="PROSITE" id="PS51669"/>
    </source>
</evidence>
<dbReference type="PROSITE" id="PS51085">
    <property type="entry name" value="2FE2S_FER_2"/>
    <property type="match status" value="1"/>
</dbReference>
<comment type="cofactor">
    <cofactor evidence="1">
        <name>[4Fe-4S] cluster</name>
        <dbReference type="ChEBI" id="CHEBI:49883"/>
    </cofactor>
</comment>
<evidence type="ECO:0000256" key="10">
    <source>
        <dbReference type="ARBA" id="ARBA00023014"/>
    </source>
</evidence>
<dbReference type="InterPro" id="IPR054351">
    <property type="entry name" value="NADH_UbQ_OxRdtase_ferredoxin"/>
</dbReference>
<dbReference type="Gene3D" id="3.10.20.740">
    <property type="match status" value="1"/>
</dbReference>
<keyword evidence="5" id="KW-0001">2Fe-2S</keyword>
<dbReference type="PROSITE" id="PS51669">
    <property type="entry name" value="4FE4S_MOW_BIS_MGD"/>
    <property type="match status" value="1"/>
</dbReference>
<dbReference type="InterPro" id="IPR006963">
    <property type="entry name" value="Mopterin_OxRdtase_4Fe-4S_dom"/>
</dbReference>
<gene>
    <name evidence="17" type="ORF">HUE87_10730</name>
</gene>
<evidence type="ECO:0000256" key="1">
    <source>
        <dbReference type="ARBA" id="ARBA00001966"/>
    </source>
</evidence>
<organism evidence="17 18">
    <name type="scientific">Candidatus Sulfurimonas marisnigri</name>
    <dbReference type="NCBI Taxonomy" id="2740405"/>
    <lineage>
        <taxon>Bacteria</taxon>
        <taxon>Pseudomonadati</taxon>
        <taxon>Campylobacterota</taxon>
        <taxon>Epsilonproteobacteria</taxon>
        <taxon>Campylobacterales</taxon>
        <taxon>Sulfurimonadaceae</taxon>
        <taxon>Sulfurimonas</taxon>
    </lineage>
</organism>
<dbReference type="GO" id="GO:0048038">
    <property type="term" value="F:quinone binding"/>
    <property type="evidence" value="ECO:0007669"/>
    <property type="project" value="UniProtKB-KW"/>
</dbReference>
<name>A0A7S7LZI8_9BACT</name>
<evidence type="ECO:0000259" key="16">
    <source>
        <dbReference type="PROSITE" id="PS51839"/>
    </source>
</evidence>
<dbReference type="Pfam" id="PF22117">
    <property type="entry name" value="Fer4_Nqo3"/>
    <property type="match status" value="1"/>
</dbReference>
<keyword evidence="6" id="KW-0874">Quinone</keyword>
<dbReference type="AlphaFoldDB" id="A0A7S7LZI8"/>
<sequence>MKIIVNDIPIECTEGDLLMDVLLDNNIKIPHFCYHQDLGADGNCRMCMVEIKGQKRPQIACDTFVTENLEVSTISEQINEVKRSILELELLNHPVDCPICDQAGECKLQDYYMDFGLYDSHLSTPKTKKGKAIDLGCNVILDQERCVLCTRCIRFTSDITKTGELGIIGRGDNARVAVALGHELDNDYAMNVVELCPVGALTSKDFRFKQRVWFLDSTKSVCHGCSRGCNIQIDYNETKYSAEKVHRFRSRRNKQINQSFLCDYGRLSYTELNEEFIGGISHVEDLKELLKVDKKIALVSPSMSLQQLSAVKEFCRNNNIELFSLPYIDESFGDDWLKTNDMSANFAGVKELGINSSEEEFNASLENLHVVINFDHKYLKNKELKNKKVVHFTTSNIETNYELVFAIANFAHDSGTIINCDMIKQDFYTTKYKSVHPRLVELLEELK</sequence>
<dbReference type="SUPFAM" id="SSF54292">
    <property type="entry name" value="2Fe-2S ferredoxin-like"/>
    <property type="match status" value="1"/>
</dbReference>
<feature type="domain" description="2Fe-2S ferredoxin-type" evidence="14">
    <location>
        <begin position="1"/>
        <end position="77"/>
    </location>
</feature>
<dbReference type="InterPro" id="IPR001041">
    <property type="entry name" value="2Fe-2S_ferredoxin-type"/>
</dbReference>
<dbReference type="GO" id="GO:0016020">
    <property type="term" value="C:membrane"/>
    <property type="evidence" value="ECO:0007669"/>
    <property type="project" value="UniProtKB-SubCell"/>
</dbReference>
<dbReference type="SUPFAM" id="SSF54862">
    <property type="entry name" value="4Fe-4S ferredoxins"/>
    <property type="match status" value="1"/>
</dbReference>
<dbReference type="PROSITE" id="PS51839">
    <property type="entry name" value="4FE4S_HC3"/>
    <property type="match status" value="1"/>
</dbReference>
<dbReference type="RefSeq" id="WP_194366383.1">
    <property type="nucleotide sequence ID" value="NZ_CP054493.1"/>
</dbReference>
<evidence type="ECO:0000313" key="17">
    <source>
        <dbReference type="EMBL" id="QOY54338.1"/>
    </source>
</evidence>
<accession>A0A7S7LZI8</accession>
<dbReference type="GO" id="GO:0008137">
    <property type="term" value="F:NADH dehydrogenase (ubiquinone) activity"/>
    <property type="evidence" value="ECO:0007669"/>
    <property type="project" value="InterPro"/>
</dbReference>
<dbReference type="PROSITE" id="PS00643">
    <property type="entry name" value="COMPLEX1_75K_3"/>
    <property type="match status" value="1"/>
</dbReference>
<dbReference type="Gene3D" id="2.20.25.90">
    <property type="entry name" value="ADC-like domains"/>
    <property type="match status" value="1"/>
</dbReference>
<comment type="cofactor">
    <cofactor evidence="13">
        <name>[2Fe-2S] cluster</name>
        <dbReference type="ChEBI" id="CHEBI:190135"/>
    </cofactor>
</comment>
<dbReference type="InterPro" id="IPR019574">
    <property type="entry name" value="NADH_UbQ_OxRdtase_Gsu_4Fe4S-bd"/>
</dbReference>
<dbReference type="GO" id="GO:0051539">
    <property type="term" value="F:4 iron, 4 sulfur cluster binding"/>
    <property type="evidence" value="ECO:0007669"/>
    <property type="project" value="UniProtKB-KW"/>
</dbReference>
<evidence type="ECO:0000256" key="6">
    <source>
        <dbReference type="ARBA" id="ARBA00022719"/>
    </source>
</evidence>
<keyword evidence="4" id="KW-0004">4Fe-4S</keyword>
<evidence type="ECO:0000256" key="11">
    <source>
        <dbReference type="ARBA" id="ARBA00023027"/>
    </source>
</evidence>
<dbReference type="GO" id="GO:0046872">
    <property type="term" value="F:metal ion binding"/>
    <property type="evidence" value="ECO:0007669"/>
    <property type="project" value="UniProtKB-KW"/>
</dbReference>
<evidence type="ECO:0000256" key="5">
    <source>
        <dbReference type="ARBA" id="ARBA00022714"/>
    </source>
</evidence>
<evidence type="ECO:0000256" key="3">
    <source>
        <dbReference type="ARBA" id="ARBA00005404"/>
    </source>
</evidence>
<dbReference type="FunFam" id="3.10.20.740:FF:000004">
    <property type="entry name" value="NADH-quinone oxidoreductase"/>
    <property type="match status" value="1"/>
</dbReference>
<dbReference type="Gene3D" id="3.30.70.20">
    <property type="match status" value="1"/>
</dbReference>
<dbReference type="KEGG" id="smas:HUE87_10730"/>
<keyword evidence="11" id="KW-0520">NAD</keyword>
<dbReference type="GO" id="GO:0042773">
    <property type="term" value="P:ATP synthesis coupled electron transport"/>
    <property type="evidence" value="ECO:0007669"/>
    <property type="project" value="InterPro"/>
</dbReference>
<dbReference type="Pfam" id="PF04879">
    <property type="entry name" value="Molybdop_Fe4S4"/>
    <property type="match status" value="1"/>
</dbReference>
<keyword evidence="8" id="KW-1278">Translocase</keyword>
<dbReference type="Pfam" id="PF10588">
    <property type="entry name" value="NADH-G_4Fe-4S_3"/>
    <property type="match status" value="1"/>
</dbReference>
<keyword evidence="7" id="KW-0479">Metal-binding</keyword>
<comment type="subcellular location">
    <subcellularLocation>
        <location evidence="2">Membrane</location>
    </subcellularLocation>
</comment>
<feature type="domain" description="4Fe-4S His(Cys)3-ligated-type" evidence="16">
    <location>
        <begin position="77"/>
        <end position="116"/>
    </location>
</feature>
<dbReference type="SUPFAM" id="SSF53706">
    <property type="entry name" value="Formate dehydrogenase/DMSO reductase, domains 1-3"/>
    <property type="match status" value="1"/>
</dbReference>
<evidence type="ECO:0000256" key="9">
    <source>
        <dbReference type="ARBA" id="ARBA00023004"/>
    </source>
</evidence>
<dbReference type="InterPro" id="IPR050123">
    <property type="entry name" value="Prok_molybdopt-oxidoreductase"/>
</dbReference>
<feature type="domain" description="4Fe-4S Mo/W bis-MGD-type" evidence="15">
    <location>
        <begin position="215"/>
        <end position="276"/>
    </location>
</feature>
<keyword evidence="10" id="KW-0411">Iron-sulfur</keyword>
<evidence type="ECO:0000256" key="13">
    <source>
        <dbReference type="ARBA" id="ARBA00034078"/>
    </source>
</evidence>
<proteinExistence type="inferred from homology"/>
<protein>
    <submittedName>
        <fullName evidence="17">(2Fe-2S)-binding protein</fullName>
    </submittedName>
</protein>
<dbReference type="Proteomes" id="UP000593836">
    <property type="component" value="Chromosome"/>
</dbReference>
<dbReference type="Pfam" id="PF13510">
    <property type="entry name" value="Fer2_4"/>
    <property type="match status" value="1"/>
</dbReference>
<evidence type="ECO:0000259" key="14">
    <source>
        <dbReference type="PROSITE" id="PS51085"/>
    </source>
</evidence>
<dbReference type="GO" id="GO:0051537">
    <property type="term" value="F:2 iron, 2 sulfur cluster binding"/>
    <property type="evidence" value="ECO:0007669"/>
    <property type="project" value="UniProtKB-KW"/>
</dbReference>
<keyword evidence="9" id="KW-0408">Iron</keyword>
<dbReference type="InterPro" id="IPR036010">
    <property type="entry name" value="2Fe-2S_ferredoxin-like_sf"/>
</dbReference>
<dbReference type="PANTHER" id="PTHR43105">
    <property type="entry name" value="RESPIRATORY NITRATE REDUCTASE"/>
    <property type="match status" value="1"/>
</dbReference>
<dbReference type="CDD" id="cd00207">
    <property type="entry name" value="fer2"/>
    <property type="match status" value="1"/>
</dbReference>